<protein>
    <submittedName>
        <fullName evidence="5">HTH-type transcriptional activator RhaS</fullName>
    </submittedName>
</protein>
<dbReference type="Pfam" id="PF12833">
    <property type="entry name" value="HTH_18"/>
    <property type="match status" value="1"/>
</dbReference>
<evidence type="ECO:0000256" key="1">
    <source>
        <dbReference type="ARBA" id="ARBA00023015"/>
    </source>
</evidence>
<dbReference type="SUPFAM" id="SSF46689">
    <property type="entry name" value="Homeodomain-like"/>
    <property type="match status" value="1"/>
</dbReference>
<organism evidence="5 6">
    <name type="scientific">Paraburkholderia humisilvae</name>
    <dbReference type="NCBI Taxonomy" id="627669"/>
    <lineage>
        <taxon>Bacteria</taxon>
        <taxon>Pseudomonadati</taxon>
        <taxon>Pseudomonadota</taxon>
        <taxon>Betaproteobacteria</taxon>
        <taxon>Burkholderiales</taxon>
        <taxon>Burkholderiaceae</taxon>
        <taxon>Paraburkholderia</taxon>
    </lineage>
</organism>
<evidence type="ECO:0000313" key="6">
    <source>
        <dbReference type="Proteomes" id="UP000494363"/>
    </source>
</evidence>
<dbReference type="InterPro" id="IPR018062">
    <property type="entry name" value="HTH_AraC-typ_CS"/>
</dbReference>
<evidence type="ECO:0000256" key="3">
    <source>
        <dbReference type="ARBA" id="ARBA00023163"/>
    </source>
</evidence>
<keyword evidence="2" id="KW-0238">DNA-binding</keyword>
<dbReference type="PROSITE" id="PS01124">
    <property type="entry name" value="HTH_ARAC_FAMILY_2"/>
    <property type="match status" value="1"/>
</dbReference>
<evidence type="ECO:0000259" key="4">
    <source>
        <dbReference type="PROSITE" id="PS01124"/>
    </source>
</evidence>
<feature type="domain" description="HTH araC/xylS-type" evidence="4">
    <location>
        <begin position="207"/>
        <end position="307"/>
    </location>
</feature>
<gene>
    <name evidence="5" type="primary">rhaS_15</name>
    <name evidence="5" type="ORF">LMG29542_02888</name>
</gene>
<reference evidence="5 6" key="1">
    <citation type="submission" date="2020-04" db="EMBL/GenBank/DDBJ databases">
        <authorList>
            <person name="De Canck E."/>
        </authorList>
    </citation>
    <scope>NUCLEOTIDE SEQUENCE [LARGE SCALE GENOMIC DNA]</scope>
    <source>
        <strain evidence="5 6">LMG 29542</strain>
    </source>
</reference>
<dbReference type="PANTHER" id="PTHR46796:SF6">
    <property type="entry name" value="ARAC SUBFAMILY"/>
    <property type="match status" value="1"/>
</dbReference>
<dbReference type="PROSITE" id="PS00041">
    <property type="entry name" value="HTH_ARAC_FAMILY_1"/>
    <property type="match status" value="1"/>
</dbReference>
<accession>A0A6J5DUE6</accession>
<keyword evidence="6" id="KW-1185">Reference proteome</keyword>
<dbReference type="GO" id="GO:0003700">
    <property type="term" value="F:DNA-binding transcription factor activity"/>
    <property type="evidence" value="ECO:0007669"/>
    <property type="project" value="InterPro"/>
</dbReference>
<name>A0A6J5DUE6_9BURK</name>
<dbReference type="PANTHER" id="PTHR46796">
    <property type="entry name" value="HTH-TYPE TRANSCRIPTIONAL ACTIVATOR RHAS-RELATED"/>
    <property type="match status" value="1"/>
</dbReference>
<dbReference type="Proteomes" id="UP000494363">
    <property type="component" value="Unassembled WGS sequence"/>
</dbReference>
<dbReference type="Pfam" id="PF14525">
    <property type="entry name" value="AraC_binding_2"/>
    <property type="match status" value="1"/>
</dbReference>
<evidence type="ECO:0000256" key="2">
    <source>
        <dbReference type="ARBA" id="ARBA00023125"/>
    </source>
</evidence>
<dbReference type="SMART" id="SM00342">
    <property type="entry name" value="HTH_ARAC"/>
    <property type="match status" value="1"/>
</dbReference>
<dbReference type="InterPro" id="IPR050204">
    <property type="entry name" value="AraC_XylS_family_regulators"/>
</dbReference>
<dbReference type="InterPro" id="IPR035418">
    <property type="entry name" value="AraC-bd_2"/>
</dbReference>
<dbReference type="InterPro" id="IPR018060">
    <property type="entry name" value="HTH_AraC"/>
</dbReference>
<sequence>MSERFLEHTWNGTPMSRDEWLDAMASIGLQYKFDSPHSGASMHSGRCAAKHAIVNLDIAWQSVAPIRHRGDDGDLFVQVIKSGTRWIEQRDGQTFAFGPGDMAVVDPHAWHNASVRERTRMSILRIPRSAFKERGLRDRFPAICRPDPASSDVCAVRDFVLYLTSQAGKASEATLTRLAEQCVDLMDVLLDDRSGPVLGRSNVVTVRRAKQLISRHIGDPDLSVERIAAELNMSTSSLTRALHASGLSVMRYAWSLRLEHAAYRLRADSSHGAIKAIAYQCGFTSHAHFSRVFKARYDMTPREYAESHKTIDTLQEPFDRQNGEE</sequence>
<dbReference type="GO" id="GO:0043565">
    <property type="term" value="F:sequence-specific DNA binding"/>
    <property type="evidence" value="ECO:0007669"/>
    <property type="project" value="InterPro"/>
</dbReference>
<keyword evidence="1" id="KW-0805">Transcription regulation</keyword>
<dbReference type="Gene3D" id="1.10.10.60">
    <property type="entry name" value="Homeodomain-like"/>
    <property type="match status" value="1"/>
</dbReference>
<dbReference type="CDD" id="cd02208">
    <property type="entry name" value="cupin_RmlC-like"/>
    <property type="match status" value="1"/>
</dbReference>
<evidence type="ECO:0000313" key="5">
    <source>
        <dbReference type="EMBL" id="CAB3756526.1"/>
    </source>
</evidence>
<dbReference type="PRINTS" id="PR00032">
    <property type="entry name" value="HTHARAC"/>
</dbReference>
<proteinExistence type="predicted"/>
<dbReference type="EMBL" id="CADIKH010000011">
    <property type="protein sequence ID" value="CAB3756526.1"/>
    <property type="molecule type" value="Genomic_DNA"/>
</dbReference>
<dbReference type="RefSeq" id="WP_175227129.1">
    <property type="nucleotide sequence ID" value="NZ_CADIKH010000011.1"/>
</dbReference>
<dbReference type="InterPro" id="IPR009057">
    <property type="entry name" value="Homeodomain-like_sf"/>
</dbReference>
<keyword evidence="3" id="KW-0804">Transcription</keyword>
<dbReference type="AlphaFoldDB" id="A0A6J5DUE6"/>
<dbReference type="InterPro" id="IPR020449">
    <property type="entry name" value="Tscrpt_reg_AraC-type_HTH"/>
</dbReference>